<keyword evidence="2" id="KW-1185">Reference proteome</keyword>
<evidence type="ECO:0000313" key="1">
    <source>
        <dbReference type="EMBL" id="KAI8438613.1"/>
    </source>
</evidence>
<proteinExistence type="predicted"/>
<dbReference type="Proteomes" id="UP001064048">
    <property type="component" value="Chromosome 18"/>
</dbReference>
<reference evidence="1 2" key="1">
    <citation type="journal article" date="2022" name="Genome Biol. Evol.">
        <title>The Spruce Budworm Genome: Reconstructing the Evolutionary History of Antifreeze Proteins.</title>
        <authorList>
            <person name="Beliveau C."/>
            <person name="Gagne P."/>
            <person name="Picq S."/>
            <person name="Vernygora O."/>
            <person name="Keeling C.I."/>
            <person name="Pinkney K."/>
            <person name="Doucet D."/>
            <person name="Wen F."/>
            <person name="Johnston J.S."/>
            <person name="Maaroufi H."/>
            <person name="Boyle B."/>
            <person name="Laroche J."/>
            <person name="Dewar K."/>
            <person name="Juretic N."/>
            <person name="Blackburn G."/>
            <person name="Nisole A."/>
            <person name="Brunet B."/>
            <person name="Brandao M."/>
            <person name="Lumley L."/>
            <person name="Duan J."/>
            <person name="Quan G."/>
            <person name="Lucarotti C.J."/>
            <person name="Roe A.D."/>
            <person name="Sperling F.A.H."/>
            <person name="Levesque R.C."/>
            <person name="Cusson M."/>
        </authorList>
    </citation>
    <scope>NUCLEOTIDE SEQUENCE [LARGE SCALE GENOMIC DNA]</scope>
    <source>
        <strain evidence="1">Glfc:IPQL:Cfum</strain>
    </source>
</reference>
<gene>
    <name evidence="1" type="ORF">MSG28_011051</name>
</gene>
<protein>
    <submittedName>
        <fullName evidence="1">Uncharacterized protein</fullName>
    </submittedName>
</protein>
<accession>A0ACC0KQ69</accession>
<dbReference type="EMBL" id="CM046118">
    <property type="protein sequence ID" value="KAI8438613.1"/>
    <property type="molecule type" value="Genomic_DNA"/>
</dbReference>
<comment type="caution">
    <text evidence="1">The sequence shown here is derived from an EMBL/GenBank/DDBJ whole genome shotgun (WGS) entry which is preliminary data.</text>
</comment>
<evidence type="ECO:0000313" key="2">
    <source>
        <dbReference type="Proteomes" id="UP001064048"/>
    </source>
</evidence>
<sequence>MRGAGKRLETNKQNRFSQNSDFLLHEATGTLQHQSNNLHNIQSGKRDYVAPSTSPRSTSSTQQSTAKPIINANPQNSPSSSGKRDYVAPSTSPRAPYSTSQHTTTKPSSLTPPKRDFVNPRFTTARPLQDNTQNKGPGQVQGLVNFFNSNSNGGPVTPKAPSYSSILQGSTKQGSTTTSTTWGASKLQQPVTQPTLNLPQGQTHVSYSSIVSGSNKLTTAKPSSRNPTITPAIVTSSTSRPGTQLPSAIVNNNHNQGGSGSSNVPTDAELKTLSEELLRKDSNNAAKYVTVNFQEKTTSQSKEDKALLPLMTVSPAAWNIPTIQKLIPLLDNYEKDTLVNEYVTPQCRELYEHLTVKGKTVDDVLTAFKNHFDQKKNLTVERHRFFTRNQVDGETIEQYAYDLKKLSSSCEFGDLCDSLIKDRLVCGVTSKAIRERLLREEDLTLTKAMEICRAAIVSKIYSEKIVQESRERSVYNIRKGDDIKELEDNNNVWQVSHRGGYGPSGARGADGTLGAPSRARWLARRGRGEPGGGTRVA</sequence>
<organism evidence="1 2">
    <name type="scientific">Choristoneura fumiferana</name>
    <name type="common">Spruce budworm moth</name>
    <name type="synonym">Archips fumiferana</name>
    <dbReference type="NCBI Taxonomy" id="7141"/>
    <lineage>
        <taxon>Eukaryota</taxon>
        <taxon>Metazoa</taxon>
        <taxon>Ecdysozoa</taxon>
        <taxon>Arthropoda</taxon>
        <taxon>Hexapoda</taxon>
        <taxon>Insecta</taxon>
        <taxon>Pterygota</taxon>
        <taxon>Neoptera</taxon>
        <taxon>Endopterygota</taxon>
        <taxon>Lepidoptera</taxon>
        <taxon>Glossata</taxon>
        <taxon>Ditrysia</taxon>
        <taxon>Tortricoidea</taxon>
        <taxon>Tortricidae</taxon>
        <taxon>Tortricinae</taxon>
        <taxon>Choristoneura</taxon>
    </lineage>
</organism>
<name>A0ACC0KQ69_CHOFU</name>